<evidence type="ECO:0000313" key="3">
    <source>
        <dbReference type="Proteomes" id="UP001345963"/>
    </source>
</evidence>
<name>A0ABU7AF78_9TELE</name>
<protein>
    <recommendedName>
        <fullName evidence="1">Tectonic-1-3 N-terminal domain-containing protein</fullName>
    </recommendedName>
</protein>
<keyword evidence="3" id="KW-1185">Reference proteome</keyword>
<feature type="non-terminal residue" evidence="2">
    <location>
        <position position="170"/>
    </location>
</feature>
<gene>
    <name evidence="2" type="ORF">ATANTOWER_013323</name>
</gene>
<sequence>PTTTPTQSFYRPTEQPLAAAEPLPVSGNIHSPVASADRLCPCDENTAVCDINCCCDRECNEEVALFTSCSISAVRSGSKQLCSQDVAQYTLRTTVDGYSELQSSVQKETNYDILCIQAQNRYDGLSHPSPRLPTDSNFDSLFSQFVSFIFGSELSDEVLPAKVQTLTGYQ</sequence>
<evidence type="ECO:0000259" key="1">
    <source>
        <dbReference type="Pfam" id="PF25752"/>
    </source>
</evidence>
<dbReference type="PANTHER" id="PTHR14611">
    <property type="entry name" value="TECTONIC FAMILY MEMBER"/>
    <property type="match status" value="1"/>
</dbReference>
<dbReference type="InterPro" id="IPR040354">
    <property type="entry name" value="TCTN1-3"/>
</dbReference>
<dbReference type="InterPro" id="IPR057724">
    <property type="entry name" value="TCTN1-3_N"/>
</dbReference>
<reference evidence="2 3" key="1">
    <citation type="submission" date="2021-07" db="EMBL/GenBank/DDBJ databases">
        <authorList>
            <person name="Palmer J.M."/>
        </authorList>
    </citation>
    <scope>NUCLEOTIDE SEQUENCE [LARGE SCALE GENOMIC DNA]</scope>
    <source>
        <strain evidence="2 3">AT_MEX2019</strain>
        <tissue evidence="2">Muscle</tissue>
    </source>
</reference>
<evidence type="ECO:0000313" key="2">
    <source>
        <dbReference type="EMBL" id="MED6236719.1"/>
    </source>
</evidence>
<comment type="caution">
    <text evidence="2">The sequence shown here is derived from an EMBL/GenBank/DDBJ whole genome shotgun (WGS) entry which is preliminary data.</text>
</comment>
<proteinExistence type="predicted"/>
<dbReference type="Proteomes" id="UP001345963">
    <property type="component" value="Unassembled WGS sequence"/>
</dbReference>
<organism evidence="2 3">
    <name type="scientific">Ataeniobius toweri</name>
    <dbReference type="NCBI Taxonomy" id="208326"/>
    <lineage>
        <taxon>Eukaryota</taxon>
        <taxon>Metazoa</taxon>
        <taxon>Chordata</taxon>
        <taxon>Craniata</taxon>
        <taxon>Vertebrata</taxon>
        <taxon>Euteleostomi</taxon>
        <taxon>Actinopterygii</taxon>
        <taxon>Neopterygii</taxon>
        <taxon>Teleostei</taxon>
        <taxon>Neoteleostei</taxon>
        <taxon>Acanthomorphata</taxon>
        <taxon>Ovalentaria</taxon>
        <taxon>Atherinomorphae</taxon>
        <taxon>Cyprinodontiformes</taxon>
        <taxon>Goodeidae</taxon>
        <taxon>Ataeniobius</taxon>
    </lineage>
</organism>
<dbReference type="Pfam" id="PF25752">
    <property type="entry name" value="DUF1619_N"/>
    <property type="match status" value="1"/>
</dbReference>
<feature type="non-terminal residue" evidence="2">
    <location>
        <position position="1"/>
    </location>
</feature>
<accession>A0ABU7AF78</accession>
<dbReference type="EMBL" id="JAHUTI010012643">
    <property type="protein sequence ID" value="MED6236719.1"/>
    <property type="molecule type" value="Genomic_DNA"/>
</dbReference>
<feature type="domain" description="Tectonic-1-3 N-terminal" evidence="1">
    <location>
        <begin position="29"/>
        <end position="133"/>
    </location>
</feature>
<dbReference type="PANTHER" id="PTHR14611:SF1">
    <property type="entry name" value="TECTONIC-1"/>
    <property type="match status" value="1"/>
</dbReference>